<organism evidence="1 2">
    <name type="scientific">Roseovarius ramblicola</name>
    <dbReference type="NCBI Taxonomy" id="2022336"/>
    <lineage>
        <taxon>Bacteria</taxon>
        <taxon>Pseudomonadati</taxon>
        <taxon>Pseudomonadota</taxon>
        <taxon>Alphaproteobacteria</taxon>
        <taxon>Rhodobacterales</taxon>
        <taxon>Roseobacteraceae</taxon>
        <taxon>Roseovarius</taxon>
    </lineage>
</organism>
<dbReference type="RefSeq" id="WP_377068966.1">
    <property type="nucleotide sequence ID" value="NZ_JBHMEC010000012.1"/>
</dbReference>
<proteinExistence type="predicted"/>
<name>A0ABV5I0L5_9RHOB</name>
<keyword evidence="2" id="KW-1185">Reference proteome</keyword>
<dbReference type="Proteomes" id="UP001589670">
    <property type="component" value="Unassembled WGS sequence"/>
</dbReference>
<comment type="caution">
    <text evidence="1">The sequence shown here is derived from an EMBL/GenBank/DDBJ whole genome shotgun (WGS) entry which is preliminary data.</text>
</comment>
<evidence type="ECO:0000313" key="2">
    <source>
        <dbReference type="Proteomes" id="UP001589670"/>
    </source>
</evidence>
<evidence type="ECO:0000313" key="1">
    <source>
        <dbReference type="EMBL" id="MFB9149746.1"/>
    </source>
</evidence>
<protein>
    <recommendedName>
        <fullName evidence="3">PH domain-containing protein</fullName>
    </recommendedName>
</protein>
<dbReference type="EMBL" id="JBHMEC010000012">
    <property type="protein sequence ID" value="MFB9149746.1"/>
    <property type="molecule type" value="Genomic_DNA"/>
</dbReference>
<gene>
    <name evidence="1" type="ORF">ACFFU4_08300</name>
</gene>
<reference evidence="1 2" key="1">
    <citation type="submission" date="2024-09" db="EMBL/GenBank/DDBJ databases">
        <authorList>
            <person name="Sun Q."/>
            <person name="Mori K."/>
        </authorList>
    </citation>
    <scope>NUCLEOTIDE SEQUENCE [LARGE SCALE GENOMIC DNA]</scope>
    <source>
        <strain evidence="1 2">CECT 9424</strain>
    </source>
</reference>
<accession>A0ABV5I0L5</accession>
<evidence type="ECO:0008006" key="3">
    <source>
        <dbReference type="Google" id="ProtNLM"/>
    </source>
</evidence>
<sequence>MARDRWHVIEEEGALVLARRLPARFDLAAETVLTGQVGRRRLAHLVRQDMWRALRHLRGFAPVVRVARIPGGLHLRAGGAVAGRFARADAEARIAALLADPGRRARWTGGGR</sequence>